<dbReference type="NCBIfam" id="NF046120">
    <property type="entry name" value="lipo_SCO0607"/>
    <property type="match status" value="1"/>
</dbReference>
<organism evidence="1 2">
    <name type="scientific">Micromonospora sediminicola</name>
    <dbReference type="NCBI Taxonomy" id="946078"/>
    <lineage>
        <taxon>Bacteria</taxon>
        <taxon>Bacillati</taxon>
        <taxon>Actinomycetota</taxon>
        <taxon>Actinomycetes</taxon>
        <taxon>Micromonosporales</taxon>
        <taxon>Micromonosporaceae</taxon>
        <taxon>Micromonospora</taxon>
    </lineage>
</organism>
<sequence>MADARGATRILRVRTRIVVVLATVGLSGLMLTTGCSYRESICADGEYPVIAVGPGGGRDCLPDGEEPTAPYVRFPPDKVPRHVDDEWDVYWRTHGIDENGAVIET</sequence>
<dbReference type="AlphaFoldDB" id="A0A1A9B9D8"/>
<protein>
    <recommendedName>
        <fullName evidence="3">Lipoprotein</fullName>
    </recommendedName>
</protein>
<name>A0A1A9B9D8_9ACTN</name>
<dbReference type="Proteomes" id="UP000199558">
    <property type="component" value="Unassembled WGS sequence"/>
</dbReference>
<dbReference type="EMBL" id="FLRH01000003">
    <property type="protein sequence ID" value="SBT65594.1"/>
    <property type="molecule type" value="Genomic_DNA"/>
</dbReference>
<dbReference type="InterPro" id="IPR058119">
    <property type="entry name" value="SCO0607-like"/>
</dbReference>
<keyword evidence="2" id="KW-1185">Reference proteome</keyword>
<dbReference type="STRING" id="946078.GA0070622_2592"/>
<dbReference type="OrthoDB" id="4315065at2"/>
<evidence type="ECO:0000313" key="2">
    <source>
        <dbReference type="Proteomes" id="UP000199558"/>
    </source>
</evidence>
<gene>
    <name evidence="1" type="ORF">GA0070622_2592</name>
</gene>
<proteinExistence type="predicted"/>
<dbReference type="PROSITE" id="PS51257">
    <property type="entry name" value="PROKAR_LIPOPROTEIN"/>
    <property type="match status" value="1"/>
</dbReference>
<evidence type="ECO:0008006" key="3">
    <source>
        <dbReference type="Google" id="ProtNLM"/>
    </source>
</evidence>
<reference evidence="2" key="1">
    <citation type="submission" date="2016-06" db="EMBL/GenBank/DDBJ databases">
        <authorList>
            <person name="Varghese N."/>
            <person name="Submissions Spin"/>
        </authorList>
    </citation>
    <scope>NUCLEOTIDE SEQUENCE [LARGE SCALE GENOMIC DNA]</scope>
    <source>
        <strain evidence="2">DSM 45794</strain>
    </source>
</reference>
<evidence type="ECO:0000313" key="1">
    <source>
        <dbReference type="EMBL" id="SBT65594.1"/>
    </source>
</evidence>
<accession>A0A1A9B9D8</accession>